<gene>
    <name evidence="1" type="ORF">BpHYR1_017438</name>
</gene>
<proteinExistence type="predicted"/>
<comment type="caution">
    <text evidence="1">The sequence shown here is derived from an EMBL/GenBank/DDBJ whole genome shotgun (WGS) entry which is preliminary data.</text>
</comment>
<accession>A0A3M7R2Y7</accession>
<keyword evidence="2" id="KW-1185">Reference proteome</keyword>
<dbReference type="Proteomes" id="UP000276133">
    <property type="component" value="Unassembled WGS sequence"/>
</dbReference>
<evidence type="ECO:0000313" key="1">
    <source>
        <dbReference type="EMBL" id="RNA17962.1"/>
    </source>
</evidence>
<sequence length="100" mass="11797">MIHKKHYPPLIFPHSKTIYLHLNQKNNKFKFDLGLAPFLLWFKSKCIIPREKLRSRLEGEVSSNTTSLNTNAVQIRLYLKDYFIILLLTKSSLFVSLFKT</sequence>
<reference evidence="1 2" key="1">
    <citation type="journal article" date="2018" name="Sci. Rep.">
        <title>Genomic signatures of local adaptation to the degree of environmental predictability in rotifers.</title>
        <authorList>
            <person name="Franch-Gras L."/>
            <person name="Hahn C."/>
            <person name="Garcia-Roger E.M."/>
            <person name="Carmona M.J."/>
            <person name="Serra M."/>
            <person name="Gomez A."/>
        </authorList>
    </citation>
    <scope>NUCLEOTIDE SEQUENCE [LARGE SCALE GENOMIC DNA]</scope>
    <source>
        <strain evidence="1">HYR1</strain>
    </source>
</reference>
<organism evidence="1 2">
    <name type="scientific">Brachionus plicatilis</name>
    <name type="common">Marine rotifer</name>
    <name type="synonym">Brachionus muelleri</name>
    <dbReference type="NCBI Taxonomy" id="10195"/>
    <lineage>
        <taxon>Eukaryota</taxon>
        <taxon>Metazoa</taxon>
        <taxon>Spiralia</taxon>
        <taxon>Gnathifera</taxon>
        <taxon>Rotifera</taxon>
        <taxon>Eurotatoria</taxon>
        <taxon>Monogononta</taxon>
        <taxon>Pseudotrocha</taxon>
        <taxon>Ploima</taxon>
        <taxon>Brachionidae</taxon>
        <taxon>Brachionus</taxon>
    </lineage>
</organism>
<evidence type="ECO:0000313" key="2">
    <source>
        <dbReference type="Proteomes" id="UP000276133"/>
    </source>
</evidence>
<dbReference type="AlphaFoldDB" id="A0A3M7R2Y7"/>
<name>A0A3M7R2Y7_BRAPC</name>
<protein>
    <submittedName>
        <fullName evidence="1">Uncharacterized protein</fullName>
    </submittedName>
</protein>
<dbReference type="EMBL" id="REGN01004334">
    <property type="protein sequence ID" value="RNA17962.1"/>
    <property type="molecule type" value="Genomic_DNA"/>
</dbReference>